<reference evidence="2 9" key="2">
    <citation type="journal article" date="2023" name="Microbiol. Resour. Announc.">
        <title>Whole-genome sequence of Pseudomonas yamanorum OLsAu1 isolated from the edible ectomycorrhizal mushroom Lactarius sp. section Deliciosi.</title>
        <authorList>
            <person name="Ramirez-Mendoza R."/>
            <person name="Angeles-Argaiz R.E."/>
            <person name="Hernandez-Oaxaca D."/>
            <person name="Aguirre-Beltran L."/>
            <person name="Almaraz-Suarez J."/>
            <person name="Perez-Moreno J."/>
        </authorList>
    </citation>
    <scope>NUCLEOTIDE SEQUENCE [LARGE SCALE GENOMIC DNA]</scope>
    <source>
        <strain evidence="2 9">OLsAu1</strain>
    </source>
</reference>
<dbReference type="EMBL" id="JACARF010000021">
    <property type="protein sequence ID" value="NWE77437.1"/>
    <property type="molecule type" value="Genomic_DNA"/>
</dbReference>
<dbReference type="RefSeq" id="WP_003209599.1">
    <property type="nucleotide sequence ID" value="NZ_CP012400.2"/>
</dbReference>
<evidence type="ECO:0000313" key="8">
    <source>
        <dbReference type="Proteomes" id="UP000546584"/>
    </source>
</evidence>
<dbReference type="OrthoDB" id="5456784at2"/>
<evidence type="ECO:0000313" key="3">
    <source>
        <dbReference type="EMBL" id="NWD41019.1"/>
    </source>
</evidence>
<comment type="caution">
    <text evidence="5">The sequence shown here is derived from an EMBL/GenBank/DDBJ whole genome shotgun (WGS) entry which is preliminary data.</text>
</comment>
<keyword evidence="1" id="KW-1133">Transmembrane helix</keyword>
<protein>
    <submittedName>
        <fullName evidence="5">PreQ0 transporter</fullName>
    </submittedName>
</protein>
<keyword evidence="9" id="KW-1185">Reference proteome</keyword>
<dbReference type="Proteomes" id="UP000537188">
    <property type="component" value="Unassembled WGS sequence"/>
</dbReference>
<evidence type="ECO:0000313" key="7">
    <source>
        <dbReference type="Proteomes" id="UP000537188"/>
    </source>
</evidence>
<feature type="transmembrane region" description="Helical" evidence="1">
    <location>
        <begin position="124"/>
        <end position="146"/>
    </location>
</feature>
<name>A0A143GMY1_9PSED</name>
<evidence type="ECO:0000313" key="4">
    <source>
        <dbReference type="EMBL" id="NWE13507.1"/>
    </source>
</evidence>
<dbReference type="Proteomes" id="UP000546584">
    <property type="component" value="Unassembled WGS sequence"/>
</dbReference>
<organism evidence="5 7">
    <name type="scientific">Pseudomonas yamanorum</name>
    <dbReference type="NCBI Taxonomy" id="515393"/>
    <lineage>
        <taxon>Bacteria</taxon>
        <taxon>Pseudomonadati</taxon>
        <taxon>Pseudomonadota</taxon>
        <taxon>Gammaproteobacteria</taxon>
        <taxon>Pseudomonadales</taxon>
        <taxon>Pseudomonadaceae</taxon>
        <taxon>Pseudomonas</taxon>
    </lineage>
</organism>
<accession>A0A1H2FQI4</accession>
<accession>A0A143GMY1</accession>
<dbReference type="EMBL" id="JACAQR010000005">
    <property type="protein sequence ID" value="NWD41019.1"/>
    <property type="molecule type" value="Genomic_DNA"/>
</dbReference>
<reference evidence="6 7" key="1">
    <citation type="submission" date="2020-04" db="EMBL/GenBank/DDBJ databases">
        <title>Molecular characterization of pseudomonads from Agaricus bisporus reveal novel blotch 2 pathogens in Western Europe.</title>
        <authorList>
            <person name="Taparia T."/>
            <person name="Krijger M."/>
            <person name="Haynes E."/>
            <person name="Elpinstone J.G."/>
            <person name="Noble R."/>
            <person name="Van Der Wolf J."/>
        </authorList>
    </citation>
    <scope>NUCLEOTIDE SEQUENCE [LARGE SCALE GENOMIC DNA]</scope>
    <source>
        <strain evidence="3 8">IPO3753</strain>
        <strain evidence="5 7">IPO3781</strain>
        <strain evidence="4 6">IPO3782</strain>
    </source>
</reference>
<dbReference type="EMBL" id="JACARG010000017">
    <property type="protein sequence ID" value="NWE13507.1"/>
    <property type="molecule type" value="Genomic_DNA"/>
</dbReference>
<evidence type="ECO:0000256" key="1">
    <source>
        <dbReference type="SAM" id="Phobius"/>
    </source>
</evidence>
<dbReference type="GeneID" id="93512714"/>
<feature type="transmembrane region" description="Helical" evidence="1">
    <location>
        <begin position="45"/>
        <end position="63"/>
    </location>
</feature>
<gene>
    <name evidence="4" type="ORF">HX822_11230</name>
    <name evidence="3" type="ORF">HX826_04025</name>
    <name evidence="5" type="ORF">HX828_17875</name>
    <name evidence="2" type="ORF">RCO22_06320</name>
</gene>
<evidence type="ECO:0000313" key="2">
    <source>
        <dbReference type="EMBL" id="MDR0188547.1"/>
    </source>
</evidence>
<dbReference type="KEGG" id="pym:AK972_4808"/>
<proteinExistence type="predicted"/>
<evidence type="ECO:0000313" key="5">
    <source>
        <dbReference type="EMBL" id="NWE77437.1"/>
    </source>
</evidence>
<dbReference type="AlphaFoldDB" id="A0A143GMY1"/>
<evidence type="ECO:0000313" key="6">
    <source>
        <dbReference type="Proteomes" id="UP000531950"/>
    </source>
</evidence>
<keyword evidence="1" id="KW-0812">Transmembrane</keyword>
<dbReference type="Proteomes" id="UP001224477">
    <property type="component" value="Unassembled WGS sequence"/>
</dbReference>
<dbReference type="Proteomes" id="UP000531950">
    <property type="component" value="Unassembled WGS sequence"/>
</dbReference>
<sequence>MFFLIAYISSVVLINFAFSTAPHLDVIWSAWGGLVFVLRDMVQTRFGHGAIIAMLAALVLSYITSDPSIALASATAFAVSECIDWLVFSITKRPLHDRLWISSALSIPLDTFIFFGLIGALTPAVAGTALVSKFAGVTVVWLAMAWRLRRQRVAN</sequence>
<evidence type="ECO:0000313" key="9">
    <source>
        <dbReference type="Proteomes" id="UP001224477"/>
    </source>
</evidence>
<feature type="transmembrane region" description="Helical" evidence="1">
    <location>
        <begin position="99"/>
        <end position="118"/>
    </location>
</feature>
<dbReference type="EMBL" id="JAVGXC010000004">
    <property type="protein sequence ID" value="MDR0188547.1"/>
    <property type="molecule type" value="Genomic_DNA"/>
</dbReference>
<keyword evidence="1" id="KW-0472">Membrane</keyword>